<evidence type="ECO:0000259" key="4">
    <source>
        <dbReference type="Pfam" id="PF25885"/>
    </source>
</evidence>
<keyword evidence="2" id="KW-0175">Coiled coil</keyword>
<dbReference type="GO" id="GO:0055085">
    <property type="term" value="P:transmembrane transport"/>
    <property type="evidence" value="ECO:0007669"/>
    <property type="project" value="InterPro"/>
</dbReference>
<name>A0A7C3SJQ2_9BACT</name>
<dbReference type="PANTHER" id="PTHR30386">
    <property type="entry name" value="MEMBRANE FUSION SUBUNIT OF EMRAB-TOLC MULTIDRUG EFFLUX PUMP"/>
    <property type="match status" value="1"/>
</dbReference>
<dbReference type="Pfam" id="PF25954">
    <property type="entry name" value="Beta-barrel_RND_2"/>
    <property type="match status" value="1"/>
</dbReference>
<dbReference type="PANTHER" id="PTHR30386:SF19">
    <property type="entry name" value="MULTIDRUG EXPORT PROTEIN EMRA-RELATED"/>
    <property type="match status" value="1"/>
</dbReference>
<feature type="region of interest" description="Disordered" evidence="3">
    <location>
        <begin position="337"/>
        <end position="357"/>
    </location>
</feature>
<proteinExistence type="predicted"/>
<evidence type="ECO:0000256" key="1">
    <source>
        <dbReference type="ARBA" id="ARBA00004196"/>
    </source>
</evidence>
<dbReference type="SUPFAM" id="SSF51230">
    <property type="entry name" value="Single hybrid motif"/>
    <property type="match status" value="1"/>
</dbReference>
<dbReference type="GO" id="GO:0030313">
    <property type="term" value="C:cell envelope"/>
    <property type="evidence" value="ECO:0007669"/>
    <property type="project" value="UniProtKB-SubCell"/>
</dbReference>
<dbReference type="Pfam" id="PF25885">
    <property type="entry name" value="HH_EMRA"/>
    <property type="match status" value="1"/>
</dbReference>
<dbReference type="InterPro" id="IPR058792">
    <property type="entry name" value="Beta-barrel_RND_2"/>
</dbReference>
<comment type="subcellular location">
    <subcellularLocation>
        <location evidence="1">Cell envelope</location>
    </subcellularLocation>
</comment>
<dbReference type="Gene3D" id="2.40.50.100">
    <property type="match status" value="1"/>
</dbReference>
<gene>
    <name evidence="6" type="ORF">ENV62_08440</name>
</gene>
<sequence length="357" mass="39706">MSRRFALRLGLVVAVLLLVGAGLGYWYYLHIFVSTDDAYVSGYVGVISSRVPGRVAKVLVDDNDYVVAGQTLVTLEPQDFEVAVAQAEGNLNRLRQDLATLYVKVAQTRAEVAEAQAHLHQAITDQKRYSGLYERRTVPRQTLDQVNTRLKVARAELEQAAQKHREALTAIGGSTSIPLEEQPAIKEAKARLEEARLRLSYTKIKAEFNGYITRRQVKTGNYVQPGQPLMMLVPLEFPELWIQANYKETQLTHVYIGQPATVMVDTYPGTKFKGVVDSIMAGTGSVFSLLPPENATGNWVKVVQRIPVKIRLLPPYPENQPLRLGMSCIATIDTRQRSGTRLLSSPKSDPSGKYPLN</sequence>
<evidence type="ECO:0000256" key="3">
    <source>
        <dbReference type="SAM" id="MobiDB-lite"/>
    </source>
</evidence>
<protein>
    <submittedName>
        <fullName evidence="6">HlyD family secretion protein</fullName>
    </submittedName>
</protein>
<evidence type="ECO:0000256" key="2">
    <source>
        <dbReference type="SAM" id="Coils"/>
    </source>
</evidence>
<dbReference type="SUPFAM" id="SSF56954">
    <property type="entry name" value="Outer membrane efflux proteins (OEP)"/>
    <property type="match status" value="1"/>
</dbReference>
<dbReference type="InterPro" id="IPR011053">
    <property type="entry name" value="Single_hybrid_motif"/>
</dbReference>
<feature type="coiled-coil region" evidence="2">
    <location>
        <begin position="143"/>
        <end position="205"/>
    </location>
</feature>
<dbReference type="SUPFAM" id="SSF111369">
    <property type="entry name" value="HlyD-like secretion proteins"/>
    <property type="match status" value="1"/>
</dbReference>
<accession>A0A7C3SJQ2</accession>
<feature type="domain" description="CusB-like beta-barrel" evidence="5">
    <location>
        <begin position="240"/>
        <end position="281"/>
    </location>
</feature>
<dbReference type="InterPro" id="IPR058633">
    <property type="entry name" value="EmrA/FarA_HH"/>
</dbReference>
<comment type="caution">
    <text evidence="6">The sequence shown here is derived from an EMBL/GenBank/DDBJ whole genome shotgun (WGS) entry which is preliminary data.</text>
</comment>
<dbReference type="InterPro" id="IPR050739">
    <property type="entry name" value="MFP"/>
</dbReference>
<feature type="coiled-coil region" evidence="2">
    <location>
        <begin position="84"/>
        <end position="111"/>
    </location>
</feature>
<dbReference type="Gene3D" id="2.40.30.170">
    <property type="match status" value="1"/>
</dbReference>
<dbReference type="Gene3D" id="1.10.287.470">
    <property type="entry name" value="Helix hairpin bin"/>
    <property type="match status" value="1"/>
</dbReference>
<evidence type="ECO:0000259" key="5">
    <source>
        <dbReference type="Pfam" id="PF25954"/>
    </source>
</evidence>
<reference evidence="6" key="1">
    <citation type="journal article" date="2020" name="mSystems">
        <title>Genome- and Community-Level Interaction Insights into Carbon Utilization and Element Cycling Functions of Hydrothermarchaeota in Hydrothermal Sediment.</title>
        <authorList>
            <person name="Zhou Z."/>
            <person name="Liu Y."/>
            <person name="Xu W."/>
            <person name="Pan J."/>
            <person name="Luo Z.H."/>
            <person name="Li M."/>
        </authorList>
    </citation>
    <scope>NUCLEOTIDE SEQUENCE [LARGE SCALE GENOMIC DNA]</scope>
    <source>
        <strain evidence="6">SpSt-776</strain>
    </source>
</reference>
<feature type="domain" description="Multidrug export protein EmrA/FarA alpha-helical hairpin" evidence="4">
    <location>
        <begin position="79"/>
        <end position="200"/>
    </location>
</feature>
<dbReference type="AlphaFoldDB" id="A0A7C3SJQ2"/>
<organism evidence="6">
    <name type="scientific">Desulfobacca acetoxidans</name>
    <dbReference type="NCBI Taxonomy" id="60893"/>
    <lineage>
        <taxon>Bacteria</taxon>
        <taxon>Pseudomonadati</taxon>
        <taxon>Thermodesulfobacteriota</taxon>
        <taxon>Desulfobaccia</taxon>
        <taxon>Desulfobaccales</taxon>
        <taxon>Desulfobaccaceae</taxon>
        <taxon>Desulfobacca</taxon>
    </lineage>
</organism>
<feature type="compositionally biased region" description="Polar residues" evidence="3">
    <location>
        <begin position="337"/>
        <end position="348"/>
    </location>
</feature>
<evidence type="ECO:0000313" key="6">
    <source>
        <dbReference type="EMBL" id="HGB15246.1"/>
    </source>
</evidence>
<dbReference type="EMBL" id="DTHB01000053">
    <property type="protein sequence ID" value="HGB15246.1"/>
    <property type="molecule type" value="Genomic_DNA"/>
</dbReference>